<sequence length="178" mass="17996">MKLAKFSLSIAAALGMALTSAQASATDGTISFTGQLVGSTCKINGNENGTRTNVNVALPTLSVSSLPAAGATAGVTPFQLNLTACSGASAQTRFEIGSTVDSSTGALINQTAGGSNAQIQLLNDKYQPINITTNANSQTVAITAGTATMQYYAQYLAANAPANAGQVTSLVTFSMNYN</sequence>
<keyword evidence="3 5" id="KW-0732">Signal</keyword>
<dbReference type="InterPro" id="IPR036937">
    <property type="entry name" value="Adhesion_dom_fimbrial_sf"/>
</dbReference>
<evidence type="ECO:0000256" key="3">
    <source>
        <dbReference type="ARBA" id="ARBA00022729"/>
    </source>
</evidence>
<evidence type="ECO:0000256" key="5">
    <source>
        <dbReference type="SAM" id="SignalP"/>
    </source>
</evidence>
<dbReference type="InterPro" id="IPR008966">
    <property type="entry name" value="Adhesion_dom_sf"/>
</dbReference>
<evidence type="ECO:0000256" key="4">
    <source>
        <dbReference type="ARBA" id="ARBA00023263"/>
    </source>
</evidence>
<accession>A0ABN9J130</accession>
<evidence type="ECO:0000256" key="1">
    <source>
        <dbReference type="ARBA" id="ARBA00004561"/>
    </source>
</evidence>
<keyword evidence="7" id="KW-1185">Reference proteome</keyword>
<evidence type="ECO:0000313" key="7">
    <source>
        <dbReference type="Proteomes" id="UP001189813"/>
    </source>
</evidence>
<dbReference type="Gene3D" id="2.60.40.1090">
    <property type="entry name" value="Fimbrial-type adhesion domain"/>
    <property type="match status" value="1"/>
</dbReference>
<dbReference type="Pfam" id="PF16970">
    <property type="entry name" value="FimA"/>
    <property type="match status" value="1"/>
</dbReference>
<evidence type="ECO:0000256" key="2">
    <source>
        <dbReference type="ARBA" id="ARBA00006671"/>
    </source>
</evidence>
<organism evidence="6 7">
    <name type="scientific">Ralstonia psammae</name>
    <dbReference type="NCBI Taxonomy" id="3058598"/>
    <lineage>
        <taxon>Bacteria</taxon>
        <taxon>Pseudomonadati</taxon>
        <taxon>Pseudomonadota</taxon>
        <taxon>Betaproteobacteria</taxon>
        <taxon>Burkholderiales</taxon>
        <taxon>Burkholderiaceae</taxon>
        <taxon>Ralstonia</taxon>
    </lineage>
</organism>
<dbReference type="Proteomes" id="UP001189813">
    <property type="component" value="Unassembled WGS sequence"/>
</dbReference>
<feature type="chain" id="PRO_5045115794" evidence="5">
    <location>
        <begin position="26"/>
        <end position="178"/>
    </location>
</feature>
<proteinExistence type="inferred from homology"/>
<comment type="similarity">
    <text evidence="2">Belongs to the fimbrial protein family.</text>
</comment>
<dbReference type="InterPro" id="IPR050263">
    <property type="entry name" value="Bact_Fimbrial_Adh_Pro"/>
</dbReference>
<dbReference type="EMBL" id="CATZBU010000006">
    <property type="protein sequence ID" value="CAJ0795928.1"/>
    <property type="molecule type" value="Genomic_DNA"/>
</dbReference>
<dbReference type="InterPro" id="IPR039458">
    <property type="entry name" value="FimA-like"/>
</dbReference>
<keyword evidence="4" id="KW-0281">Fimbrium</keyword>
<comment type="subcellular location">
    <subcellularLocation>
        <location evidence="1">Fimbrium</location>
    </subcellularLocation>
</comment>
<dbReference type="PANTHER" id="PTHR33420:SF3">
    <property type="entry name" value="FIMBRIAL SUBUNIT ELFA"/>
    <property type="match status" value="1"/>
</dbReference>
<evidence type="ECO:0000313" key="6">
    <source>
        <dbReference type="EMBL" id="CAJ0795928.1"/>
    </source>
</evidence>
<protein>
    <submittedName>
        <fullName evidence="6">Major fimbrial subunit SMF-1</fullName>
    </submittedName>
</protein>
<comment type="caution">
    <text evidence="6">The sequence shown here is derived from an EMBL/GenBank/DDBJ whole genome shotgun (WGS) entry which is preliminary data.</text>
</comment>
<reference evidence="6 7" key="1">
    <citation type="submission" date="2023-07" db="EMBL/GenBank/DDBJ databases">
        <authorList>
            <person name="Peeters C."/>
        </authorList>
    </citation>
    <scope>NUCLEOTIDE SEQUENCE [LARGE SCALE GENOMIC DNA]</scope>
    <source>
        <strain evidence="6 7">LMG 19083</strain>
    </source>
</reference>
<gene>
    <name evidence="6" type="primary">smf-1</name>
    <name evidence="6" type="ORF">LMG19083_02793</name>
</gene>
<dbReference type="SUPFAM" id="SSF49401">
    <property type="entry name" value="Bacterial adhesins"/>
    <property type="match status" value="1"/>
</dbReference>
<feature type="signal peptide" evidence="5">
    <location>
        <begin position="1"/>
        <end position="25"/>
    </location>
</feature>
<dbReference type="PANTHER" id="PTHR33420">
    <property type="entry name" value="FIMBRIAL SUBUNIT ELFA-RELATED"/>
    <property type="match status" value="1"/>
</dbReference>
<name>A0ABN9J130_9RALS</name>